<dbReference type="PANTHER" id="PTHR35041">
    <property type="entry name" value="MEDIATOR OF RNA POLYMERASE II TRANSCRIPTION SUBUNIT 1"/>
    <property type="match status" value="1"/>
</dbReference>
<keyword evidence="1" id="KW-0472">Membrane</keyword>
<evidence type="ECO:0000313" key="2">
    <source>
        <dbReference type="EMBL" id="KAK6335487.1"/>
    </source>
</evidence>
<keyword evidence="1" id="KW-1133">Transmembrane helix</keyword>
<gene>
    <name evidence="2" type="ORF">TWF696_002261</name>
</gene>
<accession>A0AAV9U3V8</accession>
<feature type="transmembrane region" description="Helical" evidence="1">
    <location>
        <begin position="83"/>
        <end position="104"/>
    </location>
</feature>
<comment type="caution">
    <text evidence="2">The sequence shown here is derived from an EMBL/GenBank/DDBJ whole genome shotgun (WGS) entry which is preliminary data.</text>
</comment>
<dbReference type="AlphaFoldDB" id="A0AAV9U3V8"/>
<evidence type="ECO:0000256" key="1">
    <source>
        <dbReference type="SAM" id="Phobius"/>
    </source>
</evidence>
<feature type="transmembrane region" description="Helical" evidence="1">
    <location>
        <begin position="536"/>
        <end position="562"/>
    </location>
</feature>
<proteinExistence type="predicted"/>
<feature type="transmembrane region" description="Helical" evidence="1">
    <location>
        <begin position="147"/>
        <end position="165"/>
    </location>
</feature>
<keyword evidence="1" id="KW-0812">Transmembrane</keyword>
<keyword evidence="3" id="KW-1185">Reference proteome</keyword>
<name>A0AAV9U3V8_9PEZI</name>
<evidence type="ECO:0000313" key="3">
    <source>
        <dbReference type="Proteomes" id="UP001375240"/>
    </source>
</evidence>
<dbReference type="Proteomes" id="UP001375240">
    <property type="component" value="Unassembled WGS sequence"/>
</dbReference>
<feature type="transmembrane region" description="Helical" evidence="1">
    <location>
        <begin position="42"/>
        <end position="63"/>
    </location>
</feature>
<dbReference type="PANTHER" id="PTHR35041:SF6">
    <property type="entry name" value="FORMYLMETHIONINE DEFORMYLASE-LIKE PROTEIN-RELATED"/>
    <property type="match status" value="1"/>
</dbReference>
<reference evidence="2 3" key="1">
    <citation type="submission" date="2019-10" db="EMBL/GenBank/DDBJ databases">
        <authorList>
            <person name="Palmer J.M."/>
        </authorList>
    </citation>
    <scope>NUCLEOTIDE SEQUENCE [LARGE SCALE GENOMIC DNA]</scope>
    <source>
        <strain evidence="2 3">TWF696</strain>
    </source>
</reference>
<organism evidence="2 3">
    <name type="scientific">Orbilia brochopaga</name>
    <dbReference type="NCBI Taxonomy" id="3140254"/>
    <lineage>
        <taxon>Eukaryota</taxon>
        <taxon>Fungi</taxon>
        <taxon>Dikarya</taxon>
        <taxon>Ascomycota</taxon>
        <taxon>Pezizomycotina</taxon>
        <taxon>Orbiliomycetes</taxon>
        <taxon>Orbiliales</taxon>
        <taxon>Orbiliaceae</taxon>
        <taxon>Orbilia</taxon>
    </lineage>
</organism>
<sequence>MEANYGQHPHGKMAEDSYAYGAYTQSQTAPPKKKSASSPWGLVQMLGTFLAACGLGVGHHYYYSYLDGRVAEHQSWYLAGGNAISYVARLLFSASIGLCIRQWFWKAMRAQPWTLGTIDKLHGVKDSPLSLVTSPGFAGTFLARAPIGLLITLFVWTLPVIPIIAPTSLSTHVVFETFSERPIQISNLDLTPTDSFTTDTTNTSKTFKSQFDLLQLFGAARGGYASPSSRALGLVYNTFNGGQILTLPSPCNGNCTFNQTFFGPTYKCEEVTPLNDEPGNPFCYNRTTADCASGYAAENYPYVATWYESGLSTCNGTEVDRYACDNGIAGNVSTQAIGAASTIADGRIWFFYRWLAPEYRDPNRTKYDESIWENHRVVCRSYNASFNLQRTYLASGLDQTVGGTLEYINPVNFSRNHMIDPTPGELAAYAINDILFSLLSGSIAQYAGPSTPALIDRTQLAGSKLVEAVPFPPELPGGLGGPFGIQKPVRDLAQAIEELHFNVTVGMLSIQDLSWLKNETVSSTQYVSQNQWTYNWLTLAAVYGGFALANIVALAVGLYAIVQNHGGFIKNDGFLRIMMTTRNPELDRLTEPVSDGRGDDDEQELLEDREVRFGYLLQDPPSGAEYSSTRRVGFGFPDSVVGLGK</sequence>
<protein>
    <submittedName>
        <fullName evidence="2">Uncharacterized protein</fullName>
    </submittedName>
</protein>
<dbReference type="EMBL" id="JAVHNQ010000012">
    <property type="protein sequence ID" value="KAK6335487.1"/>
    <property type="molecule type" value="Genomic_DNA"/>
</dbReference>